<reference evidence="2" key="1">
    <citation type="submission" date="2020-07" db="EMBL/GenBank/DDBJ databases">
        <title>Clarias magur genome sequencing, assembly and annotation.</title>
        <authorList>
            <person name="Kushwaha B."/>
            <person name="Kumar R."/>
            <person name="Das P."/>
            <person name="Joshi C.G."/>
            <person name="Kumar D."/>
            <person name="Nagpure N.S."/>
            <person name="Pandey M."/>
            <person name="Agarwal S."/>
            <person name="Srivastava S."/>
            <person name="Singh M."/>
            <person name="Sahoo L."/>
            <person name="Jayasankar P."/>
            <person name="Meher P.K."/>
            <person name="Koringa P.G."/>
            <person name="Iquebal M.A."/>
            <person name="Das S.P."/>
            <person name="Bit A."/>
            <person name="Patnaik S."/>
            <person name="Patel N."/>
            <person name="Shah T.M."/>
            <person name="Hinsu A."/>
            <person name="Jena J.K."/>
        </authorList>
    </citation>
    <scope>NUCLEOTIDE SEQUENCE</scope>
    <source>
        <strain evidence="2">CIFAMagur01</strain>
        <tissue evidence="2">Testis</tissue>
    </source>
</reference>
<proteinExistence type="predicted"/>
<comment type="caution">
    <text evidence="2">The sequence shown here is derived from an EMBL/GenBank/DDBJ whole genome shotgun (WGS) entry which is preliminary data.</text>
</comment>
<dbReference type="AlphaFoldDB" id="A0A8J4WSS2"/>
<name>A0A8J4WSS2_CLAMG</name>
<evidence type="ECO:0000256" key="1">
    <source>
        <dbReference type="SAM" id="MobiDB-lite"/>
    </source>
</evidence>
<protein>
    <submittedName>
        <fullName evidence="2">Protein disabled</fullName>
    </submittedName>
</protein>
<feature type="region of interest" description="Disordered" evidence="1">
    <location>
        <begin position="1"/>
        <end position="22"/>
    </location>
</feature>
<dbReference type="Proteomes" id="UP000727407">
    <property type="component" value="Unassembled WGS sequence"/>
</dbReference>
<keyword evidence="3" id="KW-1185">Reference proteome</keyword>
<organism evidence="2 3">
    <name type="scientific">Clarias magur</name>
    <name type="common">Asian catfish</name>
    <name type="synonym">Macropteronotus magur</name>
    <dbReference type="NCBI Taxonomy" id="1594786"/>
    <lineage>
        <taxon>Eukaryota</taxon>
        <taxon>Metazoa</taxon>
        <taxon>Chordata</taxon>
        <taxon>Craniata</taxon>
        <taxon>Vertebrata</taxon>
        <taxon>Euteleostomi</taxon>
        <taxon>Actinopterygii</taxon>
        <taxon>Neopterygii</taxon>
        <taxon>Teleostei</taxon>
        <taxon>Ostariophysi</taxon>
        <taxon>Siluriformes</taxon>
        <taxon>Clariidae</taxon>
        <taxon>Clarias</taxon>
    </lineage>
</organism>
<sequence length="96" mass="10621">METQTPEMSQGPEGGSTRGIVANGSGALSCPYQQAPAPRLNHCCQEIRPVERDTVSPSRHDSLARPCETDVSVTRHGVCVRISVCWCERDRRDSFY</sequence>
<dbReference type="EMBL" id="QNUK01000560">
    <property type="protein sequence ID" value="KAF5891704.1"/>
    <property type="molecule type" value="Genomic_DNA"/>
</dbReference>
<gene>
    <name evidence="2" type="primary">Dab</name>
    <name evidence="2" type="ORF">DAT39_018593</name>
</gene>
<evidence type="ECO:0000313" key="2">
    <source>
        <dbReference type="EMBL" id="KAF5891704.1"/>
    </source>
</evidence>
<accession>A0A8J4WSS2</accession>
<evidence type="ECO:0000313" key="3">
    <source>
        <dbReference type="Proteomes" id="UP000727407"/>
    </source>
</evidence>